<dbReference type="EMBL" id="NMVQ01000045">
    <property type="protein sequence ID" value="OYO18158.1"/>
    <property type="molecule type" value="Genomic_DNA"/>
</dbReference>
<dbReference type="PANTHER" id="PTHR23514">
    <property type="entry name" value="BYPASS OF STOP CODON PROTEIN 6"/>
    <property type="match status" value="1"/>
</dbReference>
<evidence type="ECO:0000256" key="3">
    <source>
        <dbReference type="ARBA" id="ARBA00022989"/>
    </source>
</evidence>
<dbReference type="SUPFAM" id="SSF103473">
    <property type="entry name" value="MFS general substrate transporter"/>
    <property type="match status" value="1"/>
</dbReference>
<dbReference type="Gene3D" id="1.20.1250.20">
    <property type="entry name" value="MFS general substrate transporter like domains"/>
    <property type="match status" value="2"/>
</dbReference>
<protein>
    <submittedName>
        <fullName evidence="7">MFS transporter</fullName>
    </submittedName>
</protein>
<dbReference type="Proteomes" id="UP000216311">
    <property type="component" value="Unassembled WGS sequence"/>
</dbReference>
<keyword evidence="3 5" id="KW-1133">Transmembrane helix</keyword>
<feature type="transmembrane region" description="Helical" evidence="5">
    <location>
        <begin position="354"/>
        <end position="373"/>
    </location>
</feature>
<name>A0A255GQT3_9ACTN</name>
<comment type="caution">
    <text evidence="7">The sequence shown here is derived from an EMBL/GenBank/DDBJ whole genome shotgun (WGS) entry which is preliminary data.</text>
</comment>
<sequence length="380" mass="38343">MFAVNGLVIGTYAAALPSLRDRHQMTDWQLPAVLFTLGVMGILSMQLGGRLADRVGARTVVLASLPLLGIGVLGLCLAPAYPLALVGAALTGLGNGAIDVAMNAYGVQVEQARRRPVMSTLHAMWSLGNFAGAGLVLATAGLATLPGLSSLAGAGALPLLGGLACAAALITLLVLARVAPAAAPLSHHDEQSGGRAKIPAAAWLLGLMAIAFGLGEGTAYDWSSIHVTDVAQVAPTTGALGLTTVAAAMFLIRLVGDRLVTRFGRRAVVRVGGVCAAVGYLLVAISSALPVLVVGWALVGLGMGMIAPQVYAVAGHMGGGRVLALVVTFGYATFLAGPAVVGGLVHLLGIQHAMFVPAALLMGLLLLAVVMPASDPDLEQ</sequence>
<feature type="transmembrane region" description="Helical" evidence="5">
    <location>
        <begin position="60"/>
        <end position="81"/>
    </location>
</feature>
<dbReference type="CDD" id="cd17393">
    <property type="entry name" value="MFS_MosC_like"/>
    <property type="match status" value="1"/>
</dbReference>
<feature type="transmembrane region" description="Helical" evidence="5">
    <location>
        <begin position="87"/>
        <end position="106"/>
    </location>
</feature>
<comment type="subcellular location">
    <subcellularLocation>
        <location evidence="1">Cell membrane</location>
        <topology evidence="1">Multi-pass membrane protein</topology>
    </subcellularLocation>
</comment>
<feature type="transmembrane region" description="Helical" evidence="5">
    <location>
        <begin position="323"/>
        <end position="348"/>
    </location>
</feature>
<feature type="transmembrane region" description="Helical" evidence="5">
    <location>
        <begin position="196"/>
        <end position="214"/>
    </location>
</feature>
<dbReference type="Pfam" id="PF07690">
    <property type="entry name" value="MFS_1"/>
    <property type="match status" value="2"/>
</dbReference>
<feature type="transmembrane region" description="Helical" evidence="5">
    <location>
        <begin position="234"/>
        <end position="255"/>
    </location>
</feature>
<accession>A0A255GQT3</accession>
<dbReference type="InterPro" id="IPR036259">
    <property type="entry name" value="MFS_trans_sf"/>
</dbReference>
<dbReference type="GO" id="GO:0005886">
    <property type="term" value="C:plasma membrane"/>
    <property type="evidence" value="ECO:0007669"/>
    <property type="project" value="UniProtKB-SubCell"/>
</dbReference>
<feature type="domain" description="Major facilitator superfamily (MFS) profile" evidence="6">
    <location>
        <begin position="1"/>
        <end position="375"/>
    </location>
</feature>
<feature type="transmembrane region" description="Helical" evidence="5">
    <location>
        <begin position="291"/>
        <end position="311"/>
    </location>
</feature>
<feature type="transmembrane region" description="Helical" evidence="5">
    <location>
        <begin position="267"/>
        <end position="285"/>
    </location>
</feature>
<keyword evidence="4 5" id="KW-0472">Membrane</keyword>
<organism evidence="7 8">
    <name type="scientific">Enemella dayhoffiae</name>
    <dbReference type="NCBI Taxonomy" id="2016507"/>
    <lineage>
        <taxon>Bacteria</taxon>
        <taxon>Bacillati</taxon>
        <taxon>Actinomycetota</taxon>
        <taxon>Actinomycetes</taxon>
        <taxon>Propionibacteriales</taxon>
        <taxon>Propionibacteriaceae</taxon>
        <taxon>Enemella</taxon>
    </lineage>
</organism>
<evidence type="ECO:0000259" key="6">
    <source>
        <dbReference type="PROSITE" id="PS50850"/>
    </source>
</evidence>
<evidence type="ECO:0000256" key="5">
    <source>
        <dbReference type="SAM" id="Phobius"/>
    </source>
</evidence>
<evidence type="ECO:0000256" key="1">
    <source>
        <dbReference type="ARBA" id="ARBA00004651"/>
    </source>
</evidence>
<dbReference type="GO" id="GO:0022857">
    <property type="term" value="F:transmembrane transporter activity"/>
    <property type="evidence" value="ECO:0007669"/>
    <property type="project" value="InterPro"/>
</dbReference>
<evidence type="ECO:0000313" key="7">
    <source>
        <dbReference type="EMBL" id="OYO18158.1"/>
    </source>
</evidence>
<reference evidence="7 8" key="1">
    <citation type="submission" date="2017-07" db="EMBL/GenBank/DDBJ databases">
        <title>Draft whole genome sequences of clinical Proprionibacteriaceae strains.</title>
        <authorList>
            <person name="Bernier A.-M."/>
            <person name="Bernard K."/>
            <person name="Domingo M.-C."/>
        </authorList>
    </citation>
    <scope>NUCLEOTIDE SEQUENCE [LARGE SCALE GENOMIC DNA]</scope>
    <source>
        <strain evidence="7 8">NML 130396</strain>
    </source>
</reference>
<keyword evidence="8" id="KW-1185">Reference proteome</keyword>
<dbReference type="PANTHER" id="PTHR23514:SF13">
    <property type="entry name" value="INNER MEMBRANE PROTEIN YBJJ"/>
    <property type="match status" value="1"/>
</dbReference>
<evidence type="ECO:0000313" key="8">
    <source>
        <dbReference type="Proteomes" id="UP000216311"/>
    </source>
</evidence>
<dbReference type="InterPro" id="IPR011701">
    <property type="entry name" value="MFS"/>
</dbReference>
<dbReference type="PROSITE" id="PS50850">
    <property type="entry name" value="MFS"/>
    <property type="match status" value="1"/>
</dbReference>
<evidence type="ECO:0000256" key="2">
    <source>
        <dbReference type="ARBA" id="ARBA00022692"/>
    </source>
</evidence>
<dbReference type="InterPro" id="IPR051788">
    <property type="entry name" value="MFS_Transporter"/>
</dbReference>
<gene>
    <name evidence="7" type="ORF">CGZ93_16120</name>
</gene>
<feature type="transmembrane region" description="Helical" evidence="5">
    <location>
        <begin position="127"/>
        <end position="145"/>
    </location>
</feature>
<feature type="transmembrane region" description="Helical" evidence="5">
    <location>
        <begin position="28"/>
        <end position="48"/>
    </location>
</feature>
<proteinExistence type="predicted"/>
<dbReference type="InterPro" id="IPR020846">
    <property type="entry name" value="MFS_dom"/>
</dbReference>
<feature type="transmembrane region" description="Helical" evidence="5">
    <location>
        <begin position="151"/>
        <end position="175"/>
    </location>
</feature>
<evidence type="ECO:0000256" key="4">
    <source>
        <dbReference type="ARBA" id="ARBA00023136"/>
    </source>
</evidence>
<dbReference type="AlphaFoldDB" id="A0A255GQT3"/>
<dbReference type="OrthoDB" id="151222at2"/>
<keyword evidence="2 5" id="KW-0812">Transmembrane</keyword>